<keyword evidence="7 10" id="KW-0472">Membrane</keyword>
<dbReference type="PANTHER" id="PTHR46539:SF1">
    <property type="entry name" value="E3 UBIQUITIN-PROTEIN LIGASE ATL42"/>
    <property type="match status" value="1"/>
</dbReference>
<feature type="compositionally biased region" description="Low complexity" evidence="9">
    <location>
        <begin position="373"/>
        <end position="385"/>
    </location>
</feature>
<dbReference type="InterPro" id="IPR013083">
    <property type="entry name" value="Znf_RING/FYVE/PHD"/>
</dbReference>
<evidence type="ECO:0000256" key="3">
    <source>
        <dbReference type="ARBA" id="ARBA00022723"/>
    </source>
</evidence>
<reference evidence="12 13" key="1">
    <citation type="submission" date="2017-05" db="EMBL/GenBank/DDBJ databases">
        <title>Genome sequence for an aflatoxigenic pathogen of Argentinian peanut, Aspergillus arachidicola.</title>
        <authorList>
            <person name="Moore G."/>
            <person name="Beltz S.B."/>
            <person name="Mack B.M."/>
        </authorList>
    </citation>
    <scope>NUCLEOTIDE SEQUENCE [LARGE SCALE GENOMIC DNA]</scope>
    <source>
        <strain evidence="12 13">CBS 117610</strain>
    </source>
</reference>
<feature type="region of interest" description="Disordered" evidence="9">
    <location>
        <begin position="344"/>
        <end position="403"/>
    </location>
</feature>
<evidence type="ECO:0000256" key="5">
    <source>
        <dbReference type="ARBA" id="ARBA00022833"/>
    </source>
</evidence>
<dbReference type="PROSITE" id="PS50089">
    <property type="entry name" value="ZF_RING_2"/>
    <property type="match status" value="1"/>
</dbReference>
<feature type="region of interest" description="Disordered" evidence="9">
    <location>
        <begin position="455"/>
        <end position="494"/>
    </location>
</feature>
<dbReference type="GO" id="GO:0016020">
    <property type="term" value="C:membrane"/>
    <property type="evidence" value="ECO:0007669"/>
    <property type="project" value="UniProtKB-SubCell"/>
</dbReference>
<feature type="compositionally biased region" description="Polar residues" evidence="9">
    <location>
        <begin position="228"/>
        <end position="239"/>
    </location>
</feature>
<feature type="region of interest" description="Disordered" evidence="9">
    <location>
        <begin position="523"/>
        <end position="568"/>
    </location>
</feature>
<evidence type="ECO:0000256" key="7">
    <source>
        <dbReference type="ARBA" id="ARBA00023136"/>
    </source>
</evidence>
<dbReference type="PANTHER" id="PTHR46539">
    <property type="entry name" value="E3 UBIQUITIN-PROTEIN LIGASE ATL42"/>
    <property type="match status" value="1"/>
</dbReference>
<dbReference type="GO" id="GO:0008270">
    <property type="term" value="F:zinc ion binding"/>
    <property type="evidence" value="ECO:0007669"/>
    <property type="project" value="UniProtKB-KW"/>
</dbReference>
<feature type="transmembrane region" description="Helical" evidence="10">
    <location>
        <begin position="50"/>
        <end position="76"/>
    </location>
</feature>
<keyword evidence="4 8" id="KW-0863">Zinc-finger</keyword>
<evidence type="ECO:0000256" key="6">
    <source>
        <dbReference type="ARBA" id="ARBA00022989"/>
    </source>
</evidence>
<protein>
    <submittedName>
        <fullName evidence="12">RING finger domain protein</fullName>
    </submittedName>
</protein>
<dbReference type="EMBL" id="NEXV01000718">
    <property type="protein sequence ID" value="PIG69632.1"/>
    <property type="molecule type" value="Genomic_DNA"/>
</dbReference>
<organism evidence="12 13">
    <name type="scientific">Aspergillus arachidicola</name>
    <dbReference type="NCBI Taxonomy" id="656916"/>
    <lineage>
        <taxon>Eukaryota</taxon>
        <taxon>Fungi</taxon>
        <taxon>Dikarya</taxon>
        <taxon>Ascomycota</taxon>
        <taxon>Pezizomycotina</taxon>
        <taxon>Eurotiomycetes</taxon>
        <taxon>Eurotiomycetidae</taxon>
        <taxon>Eurotiales</taxon>
        <taxon>Aspergillaceae</taxon>
        <taxon>Aspergillus</taxon>
        <taxon>Aspergillus subgen. Circumdati</taxon>
    </lineage>
</organism>
<gene>
    <name evidence="12" type="ORF">AARAC_006626</name>
</gene>
<accession>A0A2G7EMQ5</accession>
<feature type="compositionally biased region" description="Low complexity" evidence="9">
    <location>
        <begin position="466"/>
        <end position="476"/>
    </location>
</feature>
<feature type="compositionally biased region" description="Polar residues" evidence="9">
    <location>
        <begin position="358"/>
        <end position="372"/>
    </location>
</feature>
<feature type="non-terminal residue" evidence="12">
    <location>
        <position position="1"/>
    </location>
</feature>
<dbReference type="SMART" id="SM00184">
    <property type="entry name" value="RING"/>
    <property type="match status" value="1"/>
</dbReference>
<evidence type="ECO:0000256" key="2">
    <source>
        <dbReference type="ARBA" id="ARBA00022692"/>
    </source>
</evidence>
<feature type="region of interest" description="Disordered" evidence="9">
    <location>
        <begin position="228"/>
        <end position="261"/>
    </location>
</feature>
<feature type="transmembrane region" description="Helical" evidence="10">
    <location>
        <begin position="269"/>
        <end position="291"/>
    </location>
</feature>
<name>A0A2G7EMQ5_9EURO</name>
<sequence>RSGSVNAEDPGLNDLLRPITSAISVSLVIVGKSARPSLAFFFDGAHSGPFFFPFSFSSLPLLLLLLSALSTTILAVDSSGWSVVPSNNSRDLSWVGKARFHLESAQIQLPSGVSVAPLTTALVNLDQSELTNFNVTGNLVNVDDTNSISLNTSDIALISCDQSAYPGNLDASETVRNVITSSHRALAILLYSSEVHHCNYTAGPNANGYINVFTLVNPTLAKLVTKLSHSSTGNGSTSIKPDMSFTMSGTPPTSGDSGGATDSPNTAMIILYSITGIITALFLAIIITGAVRAHRHPERYGPRYTAGRPRQSRTKGIARAMLDTIPIVKFGNQQDPKLDAVKGDVEMGSDDETGRQPDATQETTTVHETNPQATAALATTDNTTTESNTEPQAKPMESTDHPNFSCPICTDDFVKGQDLRVLPCNHQFHPECIDPWLVNVSGTCPLCRIDLNPAQPEGENEHQEGENNTETQQEGTAEPATEESHHRHRRLTSFMHVTLNARRMREATVEERLAALRSVREENRNSIENEEDRQRRGRLTSRLRDRFRIRTRRHGDDGEQQPSASTST</sequence>
<dbReference type="InterPro" id="IPR001841">
    <property type="entry name" value="Znf_RING"/>
</dbReference>
<evidence type="ECO:0000256" key="4">
    <source>
        <dbReference type="ARBA" id="ARBA00022771"/>
    </source>
</evidence>
<evidence type="ECO:0000259" key="11">
    <source>
        <dbReference type="PROSITE" id="PS50089"/>
    </source>
</evidence>
<feature type="compositionally biased region" description="Low complexity" evidence="9">
    <location>
        <begin position="246"/>
        <end position="261"/>
    </location>
</feature>
<keyword evidence="5" id="KW-0862">Zinc</keyword>
<evidence type="ECO:0000256" key="8">
    <source>
        <dbReference type="PROSITE-ProRule" id="PRU00175"/>
    </source>
</evidence>
<evidence type="ECO:0000256" key="9">
    <source>
        <dbReference type="SAM" id="MobiDB-lite"/>
    </source>
</evidence>
<dbReference type="FunFam" id="3.30.40.10:FF:000629">
    <property type="entry name" value="RING finger domain protein, putative"/>
    <property type="match status" value="1"/>
</dbReference>
<evidence type="ECO:0000256" key="10">
    <source>
        <dbReference type="SAM" id="Phobius"/>
    </source>
</evidence>
<dbReference type="Pfam" id="PF13639">
    <property type="entry name" value="zf-RING_2"/>
    <property type="match status" value="1"/>
</dbReference>
<proteinExistence type="predicted"/>
<dbReference type="STRING" id="656916.A0A2G7EMQ5"/>
<dbReference type="CDD" id="cd16454">
    <property type="entry name" value="RING-H2_PA-TM-RING"/>
    <property type="match status" value="1"/>
</dbReference>
<dbReference type="Proteomes" id="UP000231358">
    <property type="component" value="Unassembled WGS sequence"/>
</dbReference>
<comment type="subcellular location">
    <subcellularLocation>
        <location evidence="1">Membrane</location>
    </subcellularLocation>
</comment>
<evidence type="ECO:0000313" key="13">
    <source>
        <dbReference type="Proteomes" id="UP000231358"/>
    </source>
</evidence>
<keyword evidence="2 10" id="KW-0812">Transmembrane</keyword>
<comment type="caution">
    <text evidence="12">The sequence shown here is derived from an EMBL/GenBank/DDBJ whole genome shotgun (WGS) entry which is preliminary data.</text>
</comment>
<evidence type="ECO:0000256" key="1">
    <source>
        <dbReference type="ARBA" id="ARBA00004370"/>
    </source>
</evidence>
<dbReference type="AlphaFoldDB" id="A0A2G7EMQ5"/>
<keyword evidence="3" id="KW-0479">Metal-binding</keyword>
<evidence type="ECO:0000313" key="12">
    <source>
        <dbReference type="EMBL" id="PIG69632.1"/>
    </source>
</evidence>
<dbReference type="SUPFAM" id="SSF57850">
    <property type="entry name" value="RING/U-box"/>
    <property type="match status" value="1"/>
</dbReference>
<feature type="domain" description="RING-type" evidence="11">
    <location>
        <begin position="406"/>
        <end position="448"/>
    </location>
</feature>
<keyword evidence="6 10" id="KW-1133">Transmembrane helix</keyword>
<keyword evidence="13" id="KW-1185">Reference proteome</keyword>
<dbReference type="Gene3D" id="3.30.40.10">
    <property type="entry name" value="Zinc/RING finger domain, C3HC4 (zinc finger)"/>
    <property type="match status" value="1"/>
</dbReference>